<dbReference type="EMBL" id="JDSS02000049">
    <property type="protein sequence ID" value="KFB66182.1"/>
    <property type="molecule type" value="Genomic_DNA"/>
</dbReference>
<gene>
    <name evidence="1" type="ORF">CAPSK01_004551</name>
</gene>
<evidence type="ECO:0000313" key="2">
    <source>
        <dbReference type="Proteomes" id="UP000019812"/>
    </source>
</evidence>
<reference evidence="1 2" key="1">
    <citation type="submission" date="2014-07" db="EMBL/GenBank/DDBJ databases">
        <title>Expanding our view of genomic diversity in Candidatus Accumulibacter clades.</title>
        <authorList>
            <person name="Skennerton C.T."/>
            <person name="Barr J.J."/>
            <person name="Slater F.R."/>
            <person name="Bond P.L."/>
            <person name="Tyson G.W."/>
        </authorList>
    </citation>
    <scope>NUCLEOTIDE SEQUENCE [LARGE SCALE GENOMIC DNA]</scope>
    <source>
        <strain evidence="2">SK-01</strain>
    </source>
</reference>
<protein>
    <submittedName>
        <fullName evidence="1">Uncharacterized protein</fullName>
    </submittedName>
</protein>
<sequence>MGNEVKYQALVGDVLRLLVERAAQAGGPPGSFDQGVKMGYFEAVASIMNELETFGIDAKDVGMEGFDPMTMLIRKAA</sequence>
<accession>A0A084XUN8</accession>
<dbReference type="AlphaFoldDB" id="A0A084XUN8"/>
<evidence type="ECO:0000313" key="1">
    <source>
        <dbReference type="EMBL" id="KFB66182.1"/>
    </source>
</evidence>
<name>A0A084XUN8_9PROT</name>
<dbReference type="RefSeq" id="WP_034930847.1">
    <property type="nucleotide sequence ID" value="NZ_JDSS02000049.1"/>
</dbReference>
<proteinExistence type="predicted"/>
<comment type="caution">
    <text evidence="1">The sequence shown here is derived from an EMBL/GenBank/DDBJ whole genome shotgun (WGS) entry which is preliminary data.</text>
</comment>
<organism evidence="1 2">
    <name type="scientific">Candidatus Accumulibacter vicinus</name>
    <dbReference type="NCBI Taxonomy" id="2954382"/>
    <lineage>
        <taxon>Bacteria</taxon>
        <taxon>Pseudomonadati</taxon>
        <taxon>Pseudomonadota</taxon>
        <taxon>Betaproteobacteria</taxon>
        <taxon>Candidatus Accumulibacter</taxon>
    </lineage>
</organism>
<dbReference type="STRING" id="1457154.CAPSK01_004551"/>
<dbReference type="Proteomes" id="UP000019812">
    <property type="component" value="Unassembled WGS sequence"/>
</dbReference>